<evidence type="ECO:0000256" key="3">
    <source>
        <dbReference type="ARBA" id="ARBA00022692"/>
    </source>
</evidence>
<protein>
    <recommendedName>
        <fullName evidence="10">Fluoride-specific ion channel FluC</fullName>
    </recommendedName>
</protein>
<dbReference type="GO" id="GO:0062054">
    <property type="term" value="F:fluoride channel activity"/>
    <property type="evidence" value="ECO:0007669"/>
    <property type="project" value="UniProtKB-UniRule"/>
</dbReference>
<comment type="caution">
    <text evidence="12">The sequence shown here is derived from an EMBL/GenBank/DDBJ whole genome shotgun (WGS) entry which is preliminary data.</text>
</comment>
<evidence type="ECO:0000256" key="1">
    <source>
        <dbReference type="ARBA" id="ARBA00004651"/>
    </source>
</evidence>
<dbReference type="PATRIC" id="fig|216463.3.peg.282"/>
<evidence type="ECO:0000256" key="4">
    <source>
        <dbReference type="ARBA" id="ARBA00022989"/>
    </source>
</evidence>
<keyword evidence="10" id="KW-0813">Transport</keyword>
<keyword evidence="10" id="KW-0406">Ion transport</keyword>
<dbReference type="InterPro" id="IPR003691">
    <property type="entry name" value="FluC"/>
</dbReference>
<dbReference type="GO" id="GO:0046872">
    <property type="term" value="F:metal ion binding"/>
    <property type="evidence" value="ECO:0007669"/>
    <property type="project" value="UniProtKB-KW"/>
</dbReference>
<reference evidence="11 14" key="2">
    <citation type="submission" date="2019-07" db="EMBL/GenBank/DDBJ databases">
        <title>Whole genome shotgun sequence of Lactobacillus spicheri NBRC 107155.</title>
        <authorList>
            <person name="Hosoyama A."/>
            <person name="Uohara A."/>
            <person name="Ohji S."/>
            <person name="Ichikawa N."/>
        </authorList>
    </citation>
    <scope>NUCLEOTIDE SEQUENCE [LARGE SCALE GENOMIC DNA]</scope>
    <source>
        <strain evidence="11 14">NBRC 107155</strain>
    </source>
</reference>
<comment type="catalytic activity">
    <reaction evidence="8">
        <text>fluoride(in) = fluoride(out)</text>
        <dbReference type="Rhea" id="RHEA:76159"/>
        <dbReference type="ChEBI" id="CHEBI:17051"/>
    </reaction>
    <physiologicalReaction direction="left-to-right" evidence="8">
        <dbReference type="Rhea" id="RHEA:76160"/>
    </physiologicalReaction>
</comment>
<sequence length="126" mass="13222">MKKIVAIFGCAFVGSGLRYLLTLPGTPHHLTTLLIINLVGCLLLPLITGALPLLVPVSPAVVTGLSVGLVGSFTTFSTFSLDSLHLLQAQAYGPLVLYVGGSLLGGWLAASAGIWLTQHWVKEERA</sequence>
<evidence type="ECO:0000313" key="12">
    <source>
        <dbReference type="EMBL" id="KJW13010.1"/>
    </source>
</evidence>
<keyword evidence="2 10" id="KW-1003">Cell membrane</keyword>
<feature type="transmembrane region" description="Helical" evidence="10">
    <location>
        <begin position="91"/>
        <end position="116"/>
    </location>
</feature>
<proteinExistence type="inferred from homology"/>
<feature type="transmembrane region" description="Helical" evidence="10">
    <location>
        <begin position="34"/>
        <end position="54"/>
    </location>
</feature>
<dbReference type="AlphaFoldDB" id="A0A0F3RSZ5"/>
<dbReference type="Proteomes" id="UP000321691">
    <property type="component" value="Unassembled WGS sequence"/>
</dbReference>
<dbReference type="EMBL" id="JZCR01000012">
    <property type="protein sequence ID" value="KJW13010.1"/>
    <property type="molecule type" value="Genomic_DNA"/>
</dbReference>
<evidence type="ECO:0000313" key="11">
    <source>
        <dbReference type="EMBL" id="GEO67978.1"/>
    </source>
</evidence>
<evidence type="ECO:0000256" key="9">
    <source>
        <dbReference type="ARBA" id="ARBA00049940"/>
    </source>
</evidence>
<dbReference type="Pfam" id="PF02537">
    <property type="entry name" value="CRCB"/>
    <property type="match status" value="1"/>
</dbReference>
<accession>A0A0F3RSZ5</accession>
<feature type="transmembrane region" description="Helical" evidence="10">
    <location>
        <begin position="61"/>
        <end position="79"/>
    </location>
</feature>
<dbReference type="EMBL" id="BJZI01000073">
    <property type="protein sequence ID" value="GEO67978.1"/>
    <property type="molecule type" value="Genomic_DNA"/>
</dbReference>
<organism evidence="12 13">
    <name type="scientific">Levilactobacillus spicheri</name>
    <dbReference type="NCBI Taxonomy" id="216463"/>
    <lineage>
        <taxon>Bacteria</taxon>
        <taxon>Bacillati</taxon>
        <taxon>Bacillota</taxon>
        <taxon>Bacilli</taxon>
        <taxon>Lactobacillales</taxon>
        <taxon>Lactobacillaceae</taxon>
        <taxon>Levilactobacillus</taxon>
    </lineage>
</organism>
<comment type="similarity">
    <text evidence="7 10">Belongs to the fluoride channel Fluc/FEX (TC 1.A.43) family.</text>
</comment>
<evidence type="ECO:0000256" key="10">
    <source>
        <dbReference type="HAMAP-Rule" id="MF_00454"/>
    </source>
</evidence>
<dbReference type="STRING" id="216463.VC81_05825"/>
<dbReference type="HAMAP" id="MF_00454">
    <property type="entry name" value="FluC"/>
    <property type="match status" value="1"/>
</dbReference>
<keyword evidence="14" id="KW-1185">Reference proteome</keyword>
<reference evidence="12 13" key="1">
    <citation type="submission" date="2015-03" db="EMBL/GenBank/DDBJ databases">
        <authorList>
            <person name="Zheng J."/>
            <person name="Ganezle M."/>
        </authorList>
    </citation>
    <scope>NUCLEOTIDE SEQUENCE [LARGE SCALE GENOMIC DNA]</scope>
    <source>
        <strain evidence="12 13">LP38</strain>
    </source>
</reference>
<comment type="activity regulation">
    <text evidence="10">Na(+) is not transported, but it plays an essential structural role and its presence is essential for fluoride channel function.</text>
</comment>
<dbReference type="Proteomes" id="UP000033491">
    <property type="component" value="Unassembled WGS sequence"/>
</dbReference>
<keyword evidence="10" id="KW-0915">Sodium</keyword>
<dbReference type="GO" id="GO:0140114">
    <property type="term" value="P:cellular detoxification of fluoride"/>
    <property type="evidence" value="ECO:0007669"/>
    <property type="project" value="UniProtKB-UniRule"/>
</dbReference>
<dbReference type="RefSeq" id="WP_045807217.1">
    <property type="nucleotide sequence ID" value="NZ_BJZI01000073.1"/>
</dbReference>
<feature type="binding site" evidence="10">
    <location>
        <position position="74"/>
    </location>
    <ligand>
        <name>Na(+)</name>
        <dbReference type="ChEBI" id="CHEBI:29101"/>
        <note>structural</note>
    </ligand>
</feature>
<evidence type="ECO:0000256" key="6">
    <source>
        <dbReference type="ARBA" id="ARBA00023303"/>
    </source>
</evidence>
<gene>
    <name evidence="10" type="primary">fluC</name>
    <name evidence="10" type="synonym">crcB</name>
    <name evidence="11" type="ORF">LSP04_23970</name>
    <name evidence="12" type="ORF">VC81_05825</name>
</gene>
<evidence type="ECO:0000256" key="7">
    <source>
        <dbReference type="ARBA" id="ARBA00035120"/>
    </source>
</evidence>
<evidence type="ECO:0000256" key="2">
    <source>
        <dbReference type="ARBA" id="ARBA00022475"/>
    </source>
</evidence>
<evidence type="ECO:0000256" key="5">
    <source>
        <dbReference type="ARBA" id="ARBA00023136"/>
    </source>
</evidence>
<keyword evidence="3 10" id="KW-0812">Transmembrane</keyword>
<keyword evidence="6 10" id="KW-0407">Ion channel</keyword>
<comment type="function">
    <text evidence="9 10">Fluoride-specific ion channel. Important for reducing fluoride concentration in the cell, thus reducing its toxicity.</text>
</comment>
<keyword evidence="5 10" id="KW-0472">Membrane</keyword>
<comment type="subcellular location">
    <subcellularLocation>
        <location evidence="1 10">Cell membrane</location>
        <topology evidence="1 10">Multi-pass membrane protein</topology>
    </subcellularLocation>
</comment>
<keyword evidence="4 10" id="KW-1133">Transmembrane helix</keyword>
<evidence type="ECO:0000313" key="13">
    <source>
        <dbReference type="Proteomes" id="UP000033491"/>
    </source>
</evidence>
<keyword evidence="10" id="KW-0479">Metal-binding</keyword>
<dbReference type="GO" id="GO:0005886">
    <property type="term" value="C:plasma membrane"/>
    <property type="evidence" value="ECO:0007669"/>
    <property type="project" value="UniProtKB-SubCell"/>
</dbReference>
<evidence type="ECO:0000256" key="8">
    <source>
        <dbReference type="ARBA" id="ARBA00035585"/>
    </source>
</evidence>
<evidence type="ECO:0000313" key="14">
    <source>
        <dbReference type="Proteomes" id="UP000321691"/>
    </source>
</evidence>
<feature type="binding site" evidence="10">
    <location>
        <position position="71"/>
    </location>
    <ligand>
        <name>Na(+)</name>
        <dbReference type="ChEBI" id="CHEBI:29101"/>
        <note>structural</note>
    </ligand>
</feature>
<name>A0A0F3RSZ5_9LACO</name>